<dbReference type="GO" id="GO:0046982">
    <property type="term" value="F:protein heterodimerization activity"/>
    <property type="evidence" value="ECO:0007669"/>
    <property type="project" value="InterPro"/>
</dbReference>
<keyword evidence="8" id="KW-1185">Reference proteome</keyword>
<dbReference type="RefSeq" id="XP_056694190.1">
    <property type="nucleotide sequence ID" value="XM_056838212.1"/>
</dbReference>
<comment type="similarity">
    <text evidence="2">Belongs to the TAF11 family.</text>
</comment>
<dbReference type="InterPro" id="IPR045127">
    <property type="entry name" value="TAF11-like"/>
</dbReference>
<proteinExistence type="inferred from homology"/>
<dbReference type="SUPFAM" id="SSF47113">
    <property type="entry name" value="Histone-fold"/>
    <property type="match status" value="1"/>
</dbReference>
<sequence>MKQSQDPFEAAFVEQEESPPESPSAANDMEAQLDEAFANDANQPEEEGGMDIVVHPNVPSTSAAPPASARINQPSNKSKEEEEEDEDDMEVELGKLPSTGDPDKMAKMQTILSQFTEQQMSRYESFRRSGFQKSNMKRLLVSITGSQKVSIPMTIVVSGIAKMFVGELVETAKIVMAERKDSGPIRPCHIRESYRRLKVEGKVPKRSVPRLFH</sequence>
<dbReference type="KEGG" id="soe:110782266"/>
<dbReference type="GO" id="GO:0005669">
    <property type="term" value="C:transcription factor TFIID complex"/>
    <property type="evidence" value="ECO:0000318"/>
    <property type="project" value="GO_Central"/>
</dbReference>
<dbReference type="InterPro" id="IPR006809">
    <property type="entry name" value="TAFII28_dom"/>
</dbReference>
<dbReference type="GeneID" id="110782266"/>
<dbReference type="Proteomes" id="UP000813463">
    <property type="component" value="Chromosome 3"/>
</dbReference>
<dbReference type="Gene3D" id="1.10.20.10">
    <property type="entry name" value="Histone, subunit A"/>
    <property type="match status" value="1"/>
</dbReference>
<reference evidence="8" key="1">
    <citation type="journal article" date="2021" name="Nat. Commun.">
        <title>Genomic analyses provide insights into spinach domestication and the genetic basis of agronomic traits.</title>
        <authorList>
            <person name="Cai X."/>
            <person name="Sun X."/>
            <person name="Xu C."/>
            <person name="Sun H."/>
            <person name="Wang X."/>
            <person name="Ge C."/>
            <person name="Zhang Z."/>
            <person name="Wang Q."/>
            <person name="Fei Z."/>
            <person name="Jiao C."/>
            <person name="Wang Q."/>
        </authorList>
    </citation>
    <scope>NUCLEOTIDE SEQUENCE [LARGE SCALE GENOMIC DNA]</scope>
    <source>
        <strain evidence="8">cv. Varoflay</strain>
    </source>
</reference>
<feature type="domain" description="TAFII28-like protein" evidence="7">
    <location>
        <begin position="111"/>
        <end position="196"/>
    </location>
</feature>
<feature type="compositionally biased region" description="Low complexity" evidence="6">
    <location>
        <begin position="59"/>
        <end position="69"/>
    </location>
</feature>
<comment type="subcellular location">
    <subcellularLocation>
        <location evidence="1">Nucleus</location>
    </subcellularLocation>
</comment>
<dbReference type="PANTHER" id="PTHR13218:SF8">
    <property type="entry name" value="TRANSCRIPTION INITIATION FACTOR TFIID SUBUNIT 11"/>
    <property type="match status" value="1"/>
</dbReference>
<dbReference type="RefSeq" id="XP_021842075.2">
    <property type="nucleotide sequence ID" value="XM_021986383.2"/>
</dbReference>
<evidence type="ECO:0000313" key="10">
    <source>
        <dbReference type="RefSeq" id="XP_056694190.1"/>
    </source>
</evidence>
<name>A0A9R0I4C8_SPIOL</name>
<protein>
    <submittedName>
        <fullName evidence="9 10">Transcription initiation factor TFIID subunit 11</fullName>
    </submittedName>
</protein>
<gene>
    <name evidence="9 10" type="primary">LOC110782266</name>
</gene>
<dbReference type="PANTHER" id="PTHR13218">
    <property type="entry name" value="TRANSCRIPTION INITIATION FACTOR TFIID SUBUNIT 11-RELATED"/>
    <property type="match status" value="1"/>
</dbReference>
<evidence type="ECO:0000256" key="6">
    <source>
        <dbReference type="SAM" id="MobiDB-lite"/>
    </source>
</evidence>
<feature type="compositionally biased region" description="Acidic residues" evidence="6">
    <location>
        <begin position="81"/>
        <end position="90"/>
    </location>
</feature>
<keyword evidence="5" id="KW-0539">Nucleus</keyword>
<dbReference type="GO" id="GO:0051123">
    <property type="term" value="P:RNA polymerase II preinitiation complex assembly"/>
    <property type="evidence" value="ECO:0000318"/>
    <property type="project" value="GO_Central"/>
</dbReference>
<dbReference type="Pfam" id="PF04719">
    <property type="entry name" value="TAFII28"/>
    <property type="match status" value="1"/>
</dbReference>
<evidence type="ECO:0000313" key="8">
    <source>
        <dbReference type="Proteomes" id="UP000813463"/>
    </source>
</evidence>
<evidence type="ECO:0000256" key="3">
    <source>
        <dbReference type="ARBA" id="ARBA00023015"/>
    </source>
</evidence>
<feature type="region of interest" description="Disordered" evidence="6">
    <location>
        <begin position="1"/>
        <end position="90"/>
    </location>
</feature>
<dbReference type="CDD" id="cd08048">
    <property type="entry name" value="HFD_TAF11"/>
    <property type="match status" value="1"/>
</dbReference>
<evidence type="ECO:0000313" key="9">
    <source>
        <dbReference type="RefSeq" id="XP_021842075.2"/>
    </source>
</evidence>
<accession>A0A9R0I4C8</accession>
<evidence type="ECO:0000256" key="2">
    <source>
        <dbReference type="ARBA" id="ARBA00009788"/>
    </source>
</evidence>
<dbReference type="InterPro" id="IPR009072">
    <property type="entry name" value="Histone-fold"/>
</dbReference>
<evidence type="ECO:0000256" key="1">
    <source>
        <dbReference type="ARBA" id="ARBA00004123"/>
    </source>
</evidence>
<evidence type="ECO:0000256" key="4">
    <source>
        <dbReference type="ARBA" id="ARBA00023163"/>
    </source>
</evidence>
<organism evidence="8 9">
    <name type="scientific">Spinacia oleracea</name>
    <name type="common">Spinach</name>
    <dbReference type="NCBI Taxonomy" id="3562"/>
    <lineage>
        <taxon>Eukaryota</taxon>
        <taxon>Viridiplantae</taxon>
        <taxon>Streptophyta</taxon>
        <taxon>Embryophyta</taxon>
        <taxon>Tracheophyta</taxon>
        <taxon>Spermatophyta</taxon>
        <taxon>Magnoliopsida</taxon>
        <taxon>eudicotyledons</taxon>
        <taxon>Gunneridae</taxon>
        <taxon>Pentapetalae</taxon>
        <taxon>Caryophyllales</taxon>
        <taxon>Chenopodiaceae</taxon>
        <taxon>Chenopodioideae</taxon>
        <taxon>Anserineae</taxon>
        <taxon>Spinacia</taxon>
    </lineage>
</organism>
<keyword evidence="3" id="KW-0805">Transcription regulation</keyword>
<reference evidence="9 10" key="2">
    <citation type="submission" date="2025-05" db="UniProtKB">
        <authorList>
            <consortium name="RefSeq"/>
        </authorList>
    </citation>
    <scope>IDENTIFICATION</scope>
    <source>
        <tissue evidence="9 10">Leaf</tissue>
    </source>
</reference>
<dbReference type="AlphaFoldDB" id="A0A9R0I4C8"/>
<evidence type="ECO:0000259" key="7">
    <source>
        <dbReference type="Pfam" id="PF04719"/>
    </source>
</evidence>
<dbReference type="GO" id="GO:0016251">
    <property type="term" value="F:RNA polymerase II general transcription initiation factor activity"/>
    <property type="evidence" value="ECO:0007669"/>
    <property type="project" value="TreeGrafter"/>
</dbReference>
<keyword evidence="4" id="KW-0804">Transcription</keyword>
<evidence type="ECO:0000256" key="5">
    <source>
        <dbReference type="ARBA" id="ARBA00023242"/>
    </source>
</evidence>